<comment type="cofactor">
    <cofactor evidence="1">
        <name>Zn(2+)</name>
        <dbReference type="ChEBI" id="CHEBI:29105"/>
    </cofactor>
</comment>
<dbReference type="SUPFAM" id="SSF51735">
    <property type="entry name" value="NAD(P)-binding Rossmann-fold domains"/>
    <property type="match status" value="1"/>
</dbReference>
<dbReference type="CDD" id="cd08234">
    <property type="entry name" value="threonine_DH_like"/>
    <property type="match status" value="1"/>
</dbReference>
<dbReference type="AlphaFoldDB" id="A0A1Q2D4T4"/>
<dbReference type="PANTHER" id="PTHR43401">
    <property type="entry name" value="L-THREONINE 3-DEHYDROGENASE"/>
    <property type="match status" value="1"/>
</dbReference>
<keyword evidence="5" id="KW-1185">Reference proteome</keyword>
<dbReference type="InterPro" id="IPR002328">
    <property type="entry name" value="ADH_Zn_CS"/>
</dbReference>
<dbReference type="RefSeq" id="WP_077275507.1">
    <property type="nucleotide sequence ID" value="NZ_CP019609.1"/>
</dbReference>
<feature type="domain" description="Alcohol dehydrogenase-like C-terminal" evidence="2">
    <location>
        <begin position="207"/>
        <end position="282"/>
    </location>
</feature>
<accession>A0A1Q2D4T4</accession>
<dbReference type="SUPFAM" id="SSF50129">
    <property type="entry name" value="GroES-like"/>
    <property type="match status" value="1"/>
</dbReference>
<name>A0A1Q2D4T4_9ENTE</name>
<dbReference type="EMBL" id="CP019609">
    <property type="protein sequence ID" value="AQP53416.1"/>
    <property type="molecule type" value="Genomic_DNA"/>
</dbReference>
<dbReference type="InterPro" id="IPR011032">
    <property type="entry name" value="GroES-like_sf"/>
</dbReference>
<keyword evidence="1" id="KW-0479">Metal-binding</keyword>
<dbReference type="KEGG" id="vpi:BW732_03630"/>
<keyword evidence="1" id="KW-0862">Zinc</keyword>
<proteinExistence type="inferred from homology"/>
<dbReference type="STRING" id="633807.BW732_03630"/>
<dbReference type="InterPro" id="IPR050129">
    <property type="entry name" value="Zn_alcohol_dh"/>
</dbReference>
<dbReference type="GO" id="GO:0016491">
    <property type="term" value="F:oxidoreductase activity"/>
    <property type="evidence" value="ECO:0007669"/>
    <property type="project" value="InterPro"/>
</dbReference>
<evidence type="ECO:0000259" key="2">
    <source>
        <dbReference type="Pfam" id="PF00107"/>
    </source>
</evidence>
<organism evidence="4 5">
    <name type="scientific">Vagococcus penaei</name>
    <dbReference type="NCBI Taxonomy" id="633807"/>
    <lineage>
        <taxon>Bacteria</taxon>
        <taxon>Bacillati</taxon>
        <taxon>Bacillota</taxon>
        <taxon>Bacilli</taxon>
        <taxon>Lactobacillales</taxon>
        <taxon>Enterococcaceae</taxon>
        <taxon>Vagococcus</taxon>
    </lineage>
</organism>
<feature type="domain" description="Alcohol dehydrogenase-like N-terminal" evidence="3">
    <location>
        <begin position="24"/>
        <end position="133"/>
    </location>
</feature>
<dbReference type="Pfam" id="PF08240">
    <property type="entry name" value="ADH_N"/>
    <property type="match status" value="1"/>
</dbReference>
<evidence type="ECO:0000256" key="1">
    <source>
        <dbReference type="RuleBase" id="RU361277"/>
    </source>
</evidence>
<dbReference type="InterPro" id="IPR036291">
    <property type="entry name" value="NAD(P)-bd_dom_sf"/>
</dbReference>
<dbReference type="Gene3D" id="3.40.50.720">
    <property type="entry name" value="NAD(P)-binding Rossmann-like Domain"/>
    <property type="match status" value="1"/>
</dbReference>
<dbReference type="PROSITE" id="PS00059">
    <property type="entry name" value="ADH_ZINC"/>
    <property type="match status" value="1"/>
</dbReference>
<evidence type="ECO:0000313" key="4">
    <source>
        <dbReference type="EMBL" id="AQP53416.1"/>
    </source>
</evidence>
<reference evidence="4 5" key="1">
    <citation type="journal article" date="2010" name="Int. J. Syst. Evol. Microbiol.">
        <title>Vagococcus penaei sp. nov., isolated from spoilage microbiota of cooked shrimp (Penaeus vannamei).</title>
        <authorList>
            <person name="Jaffres E."/>
            <person name="Prevost H."/>
            <person name="Rossero A."/>
            <person name="Joffraud J.J."/>
            <person name="Dousset X."/>
        </authorList>
    </citation>
    <scope>NUCLEOTIDE SEQUENCE [LARGE SCALE GENOMIC DNA]</scope>
    <source>
        <strain evidence="4 5">CD276</strain>
    </source>
</reference>
<gene>
    <name evidence="4" type="ORF">BW732_03630</name>
</gene>
<dbReference type="InterPro" id="IPR013154">
    <property type="entry name" value="ADH-like_N"/>
</dbReference>
<dbReference type="Pfam" id="PF00107">
    <property type="entry name" value="ADH_zinc_N"/>
    <property type="match status" value="1"/>
</dbReference>
<sequence>MKALVLTDKERMVVKDVTKPNINPDEVLVKVKHCGICGTDVHIFHGQPGSAQSDPPLILGHEFSGEIVEVGDNVSLLKVGDRVGIDPNIYCGKCQYCQNGRFQLCEHLEAIGVTRDGGMAEFCAVPEKNCIKLGEHVTDLEGALIEPLGCVLHGANLLPPIHSDTNILIIGAGFIGRLFLSTLILKNPNRVDILERKAERHAALLDQGATNAIQSVDGHENNYDIVIECVGKKVTSEAAIRAARKGAYVLLFGVPAPDETIEVPAFDIYSKELTISGSFINPFTMRDAMKHYDNKQIDLDVLVSDHIALEDVENILANFSNIDISKAVIDIQ</sequence>
<comment type="similarity">
    <text evidence="1">Belongs to the zinc-containing alcohol dehydrogenase family.</text>
</comment>
<dbReference type="Proteomes" id="UP000188246">
    <property type="component" value="Chromosome"/>
</dbReference>
<dbReference type="Gene3D" id="3.90.180.10">
    <property type="entry name" value="Medium-chain alcohol dehydrogenases, catalytic domain"/>
    <property type="match status" value="1"/>
</dbReference>
<dbReference type="OrthoDB" id="9770238at2"/>
<dbReference type="PANTHER" id="PTHR43401:SF2">
    <property type="entry name" value="L-THREONINE 3-DEHYDROGENASE"/>
    <property type="match status" value="1"/>
</dbReference>
<protein>
    <submittedName>
        <fullName evidence="4">Theronine dehydrogenase</fullName>
    </submittedName>
</protein>
<evidence type="ECO:0000259" key="3">
    <source>
        <dbReference type="Pfam" id="PF08240"/>
    </source>
</evidence>
<dbReference type="GO" id="GO:0008270">
    <property type="term" value="F:zinc ion binding"/>
    <property type="evidence" value="ECO:0007669"/>
    <property type="project" value="InterPro"/>
</dbReference>
<dbReference type="InterPro" id="IPR013149">
    <property type="entry name" value="ADH-like_C"/>
</dbReference>
<evidence type="ECO:0000313" key="5">
    <source>
        <dbReference type="Proteomes" id="UP000188246"/>
    </source>
</evidence>